<dbReference type="Pfam" id="PF06863">
    <property type="entry name" value="DUF1254"/>
    <property type="match status" value="1"/>
</dbReference>
<dbReference type="InterPro" id="IPR037050">
    <property type="entry name" value="DUF1254_sf"/>
</dbReference>
<dbReference type="KEGG" id="fiy:BN1229_v1_2383"/>
<gene>
    <name evidence="3" type="ORF">YBN1229_v1_2383</name>
</gene>
<name>A0A0D6JH54_9HYPH</name>
<dbReference type="Gene3D" id="2.60.120.600">
    <property type="entry name" value="Domain of unknown function DUF1214, C-terminal domain"/>
    <property type="match status" value="1"/>
</dbReference>
<keyword evidence="4" id="KW-1185">Reference proteome</keyword>
<dbReference type="AlphaFoldDB" id="A0A0D6JH54"/>
<feature type="domain" description="DUF1254" evidence="2">
    <location>
        <begin position="69"/>
        <end position="123"/>
    </location>
</feature>
<evidence type="ECO:0000259" key="1">
    <source>
        <dbReference type="Pfam" id="PF06742"/>
    </source>
</evidence>
<dbReference type="Pfam" id="PF06742">
    <property type="entry name" value="DUF1214"/>
    <property type="match status" value="1"/>
</dbReference>
<evidence type="ECO:0000313" key="4">
    <source>
        <dbReference type="Proteomes" id="UP000033187"/>
    </source>
</evidence>
<accession>A0A0D6JH54</accession>
<dbReference type="KEGG" id="fil:BN1229_v1_3540"/>
<dbReference type="EMBL" id="LN829119">
    <property type="protein sequence ID" value="CPR19932.1"/>
    <property type="molecule type" value="Genomic_DNA"/>
</dbReference>
<protein>
    <recommendedName>
        <fullName evidence="5">Carboxylesterase</fullName>
    </recommendedName>
</protein>
<dbReference type="Gene3D" id="2.60.40.1610">
    <property type="entry name" value="Domain of unknown function DUF1254"/>
    <property type="match status" value="1"/>
</dbReference>
<dbReference type="InterPro" id="IPR037049">
    <property type="entry name" value="DUF1214_C_sf"/>
</dbReference>
<dbReference type="Proteomes" id="UP000033187">
    <property type="component" value="Chromosome 1"/>
</dbReference>
<proteinExistence type="predicted"/>
<dbReference type="PANTHER" id="PTHR36509">
    <property type="entry name" value="BLL3101 PROTEIN"/>
    <property type="match status" value="1"/>
</dbReference>
<dbReference type="SUPFAM" id="SSF160935">
    <property type="entry name" value="VPA0735-like"/>
    <property type="match status" value="1"/>
</dbReference>
<organism evidence="3 4">
    <name type="scientific">Candidatus Filomicrobium marinum</name>
    <dbReference type="NCBI Taxonomy" id="1608628"/>
    <lineage>
        <taxon>Bacteria</taxon>
        <taxon>Pseudomonadati</taxon>
        <taxon>Pseudomonadota</taxon>
        <taxon>Alphaproteobacteria</taxon>
        <taxon>Hyphomicrobiales</taxon>
        <taxon>Hyphomicrobiaceae</taxon>
        <taxon>Filomicrobium</taxon>
    </lineage>
</organism>
<evidence type="ECO:0000259" key="2">
    <source>
        <dbReference type="Pfam" id="PF06863"/>
    </source>
</evidence>
<dbReference type="InterPro" id="IPR010621">
    <property type="entry name" value="DUF1214"/>
</dbReference>
<dbReference type="PANTHER" id="PTHR36509:SF2">
    <property type="entry name" value="BLL3101 PROTEIN"/>
    <property type="match status" value="1"/>
</dbReference>
<feature type="domain" description="DUF1214" evidence="1">
    <location>
        <begin position="256"/>
        <end position="339"/>
    </location>
</feature>
<evidence type="ECO:0008006" key="5">
    <source>
        <dbReference type="Google" id="ProtNLM"/>
    </source>
</evidence>
<sequence>MENPAAPAGKLKESEVKRNIYIAVLGAAALLALPAAAAEDEPIPVSVDNFARAESDLYFSNVVKEGGFGQLTHRREPADIDNQSVIRLNRDTLYSSAVFDLDAGSVTVTMPDAGSRFMSLMVLTEDHYVPMVHYGAGPVTLEKETVGTRYAVIAIRTVVNPSDQEDVKTVHALQDAIKIDQASRGSFEIPNWDQASQKKVRDALLILQSTLPDFKKAFGSREEVDPIRHLLGTAAGWGGNPDKDAFYLNVTPDGNDGNTVYKLQVGDVPVDGFWSVSLYNGDGYFEKNHYDAYSVNNITAEKNDDGTIEIQFGGCDGKIPNCLPIMKGWNYTVRLYRPRAEILDGSWTFPEPQPGG</sequence>
<evidence type="ECO:0000313" key="3">
    <source>
        <dbReference type="EMBL" id="CPR19932.1"/>
    </source>
</evidence>
<dbReference type="InterPro" id="IPR010679">
    <property type="entry name" value="DUF1254"/>
</dbReference>
<reference evidence="4" key="1">
    <citation type="submission" date="2015-02" db="EMBL/GenBank/DDBJ databases">
        <authorList>
            <person name="Chooi Y.-H."/>
        </authorList>
    </citation>
    <scope>NUCLEOTIDE SEQUENCE [LARGE SCALE GENOMIC DNA]</scope>
    <source>
        <strain evidence="4">strain Y</strain>
    </source>
</reference>